<reference evidence="2" key="1">
    <citation type="submission" date="2020-07" db="EMBL/GenBank/DDBJ databases">
        <title>Huge and variable diversity of episymbiotic CPR bacteria and DPANN archaea in groundwater ecosystems.</title>
        <authorList>
            <person name="He C.Y."/>
            <person name="Keren R."/>
            <person name="Whittaker M."/>
            <person name="Farag I.F."/>
            <person name="Doudna J."/>
            <person name="Cate J.H.D."/>
            <person name="Banfield J.F."/>
        </authorList>
    </citation>
    <scope>NUCLEOTIDE SEQUENCE</scope>
    <source>
        <strain evidence="2">NC_groundwater_1664_Pr3_B-0.1um_52_9</strain>
    </source>
</reference>
<dbReference type="InterPro" id="IPR043519">
    <property type="entry name" value="NT_sf"/>
</dbReference>
<dbReference type="CDD" id="cd05403">
    <property type="entry name" value="NT_KNTase_like"/>
    <property type="match status" value="1"/>
</dbReference>
<dbReference type="Gene3D" id="3.30.460.10">
    <property type="entry name" value="Beta Polymerase, domain 2"/>
    <property type="match status" value="1"/>
</dbReference>
<protein>
    <submittedName>
        <fullName evidence="2">Nucleotidyltransferase domain-containing protein</fullName>
    </submittedName>
</protein>
<accession>A0A9D6V6U3</accession>
<sequence length="114" mass="12871">MTETQDTIGTIIEDIVKAIVEASDPDRIILFGSAARGNTGPDSDVDLLIVEKESSFQGGSRWTESSRIRKALWRFPVPIDVLLFTPEEIEKWKDSTNHVIARSIREGRVLYDRP</sequence>
<dbReference type="GO" id="GO:0016779">
    <property type="term" value="F:nucleotidyltransferase activity"/>
    <property type="evidence" value="ECO:0007669"/>
    <property type="project" value="InterPro"/>
</dbReference>
<dbReference type="EMBL" id="JACRDE010000424">
    <property type="protein sequence ID" value="MBI5251051.1"/>
    <property type="molecule type" value="Genomic_DNA"/>
</dbReference>
<gene>
    <name evidence="2" type="ORF">HY912_16300</name>
</gene>
<evidence type="ECO:0000313" key="3">
    <source>
        <dbReference type="Proteomes" id="UP000807825"/>
    </source>
</evidence>
<name>A0A9D6V6U3_9BACT</name>
<organism evidence="2 3">
    <name type="scientific">Desulfomonile tiedjei</name>
    <dbReference type="NCBI Taxonomy" id="2358"/>
    <lineage>
        <taxon>Bacteria</taxon>
        <taxon>Pseudomonadati</taxon>
        <taxon>Thermodesulfobacteriota</taxon>
        <taxon>Desulfomonilia</taxon>
        <taxon>Desulfomonilales</taxon>
        <taxon>Desulfomonilaceae</taxon>
        <taxon>Desulfomonile</taxon>
    </lineage>
</organism>
<feature type="domain" description="Polymerase nucleotidyl transferase" evidence="1">
    <location>
        <begin position="13"/>
        <end position="98"/>
    </location>
</feature>
<dbReference type="SUPFAM" id="SSF81301">
    <property type="entry name" value="Nucleotidyltransferase"/>
    <property type="match status" value="1"/>
</dbReference>
<evidence type="ECO:0000259" key="1">
    <source>
        <dbReference type="Pfam" id="PF01909"/>
    </source>
</evidence>
<dbReference type="Pfam" id="PF01909">
    <property type="entry name" value="NTP_transf_2"/>
    <property type="match status" value="1"/>
</dbReference>
<dbReference type="AlphaFoldDB" id="A0A9D6V6U3"/>
<comment type="caution">
    <text evidence="2">The sequence shown here is derived from an EMBL/GenBank/DDBJ whole genome shotgun (WGS) entry which is preliminary data.</text>
</comment>
<proteinExistence type="predicted"/>
<dbReference type="Proteomes" id="UP000807825">
    <property type="component" value="Unassembled WGS sequence"/>
</dbReference>
<dbReference type="PANTHER" id="PTHR37030">
    <property type="entry name" value="NUCLEOTIDYLTRANSFERASE"/>
    <property type="match status" value="1"/>
</dbReference>
<evidence type="ECO:0000313" key="2">
    <source>
        <dbReference type="EMBL" id="MBI5251051.1"/>
    </source>
</evidence>
<dbReference type="InterPro" id="IPR002934">
    <property type="entry name" value="Polymerase_NTP_transf_dom"/>
</dbReference>
<dbReference type="PANTHER" id="PTHR37030:SF1">
    <property type="entry name" value="NUCLEOTIDYLTRANSFERASE"/>
    <property type="match status" value="1"/>
</dbReference>